<sequence>MKAESWNPDWLQTHCTELSMVGAWRGVETQYIAASMKLVDTMEEYDLLEQMLEESKPPAVPSATPKHFLLLSPFRYFPQHSSRFRPGHQSGLWYGSSTLPGACSEIAYWRMRFILDSAGLASGSAVVTEHTFYQATVRGQAINLMGAPWVDFSHLWKHFSDYSGTHKLAEAAINAGVQWIQYESVRAPSCSLAAVLTPDALVGDSAEIEGSKQEWICKASRDAVLMRSKDGVTQFEWHE</sequence>
<evidence type="ECO:0000313" key="3">
    <source>
        <dbReference type="Proteomes" id="UP000295182"/>
    </source>
</evidence>
<dbReference type="RefSeq" id="WP_241525049.1">
    <property type="nucleotide sequence ID" value="NZ_QXNC01000063.1"/>
</dbReference>
<keyword evidence="3" id="KW-1185">Reference proteome</keyword>
<protein>
    <submittedName>
        <fullName evidence="2">RES domain-containing protein</fullName>
    </submittedName>
</protein>
<accession>A0A4R2MZS1</accession>
<proteinExistence type="predicted"/>
<dbReference type="EMBL" id="SLXH01000052">
    <property type="protein sequence ID" value="TCP10950.1"/>
    <property type="molecule type" value="Genomic_DNA"/>
</dbReference>
<reference evidence="2 3" key="1">
    <citation type="submission" date="2019-03" db="EMBL/GenBank/DDBJ databases">
        <title>Genomic Encyclopedia of Type Strains, Phase IV (KMG-IV): sequencing the most valuable type-strain genomes for metagenomic binning, comparative biology and taxonomic classification.</title>
        <authorList>
            <person name="Goeker M."/>
        </authorList>
    </citation>
    <scope>NUCLEOTIDE SEQUENCE [LARGE SCALE GENOMIC DNA]</scope>
    <source>
        <strain evidence="2 3">DSM 1837</strain>
    </source>
</reference>
<feature type="domain" description="RES" evidence="1">
    <location>
        <begin position="73"/>
        <end position="206"/>
    </location>
</feature>
<gene>
    <name evidence="2" type="ORF">EV674_1523</name>
</gene>
<dbReference type="InterPro" id="IPR014914">
    <property type="entry name" value="RES_dom"/>
</dbReference>
<dbReference type="Proteomes" id="UP000295182">
    <property type="component" value="Unassembled WGS sequence"/>
</dbReference>
<comment type="caution">
    <text evidence="2">The sequence shown here is derived from an EMBL/GenBank/DDBJ whole genome shotgun (WGS) entry which is preliminary data.</text>
</comment>
<dbReference type="Pfam" id="PF08808">
    <property type="entry name" value="RES"/>
    <property type="match status" value="1"/>
</dbReference>
<dbReference type="SMART" id="SM00953">
    <property type="entry name" value="RES"/>
    <property type="match status" value="1"/>
</dbReference>
<evidence type="ECO:0000313" key="2">
    <source>
        <dbReference type="EMBL" id="TCP10950.1"/>
    </source>
</evidence>
<dbReference type="AlphaFoldDB" id="A0A4R2MZS1"/>
<organism evidence="2 3">
    <name type="scientific">Simplicispira metamorpha</name>
    <dbReference type="NCBI Taxonomy" id="80881"/>
    <lineage>
        <taxon>Bacteria</taxon>
        <taxon>Pseudomonadati</taxon>
        <taxon>Pseudomonadota</taxon>
        <taxon>Betaproteobacteria</taxon>
        <taxon>Burkholderiales</taxon>
        <taxon>Comamonadaceae</taxon>
        <taxon>Simplicispira</taxon>
    </lineage>
</organism>
<evidence type="ECO:0000259" key="1">
    <source>
        <dbReference type="SMART" id="SM00953"/>
    </source>
</evidence>
<name>A0A4R2MZS1_9BURK</name>